<evidence type="ECO:0000313" key="3">
    <source>
        <dbReference type="Proteomes" id="UP000197097"/>
    </source>
</evidence>
<dbReference type="AlphaFoldDB" id="A0A246K3R1"/>
<dbReference type="Proteomes" id="UP000197097">
    <property type="component" value="Unassembled WGS sequence"/>
</dbReference>
<gene>
    <name evidence="2" type="ORF">CDQ91_05620</name>
</gene>
<name>A0A246K3R1_9SPHN</name>
<dbReference type="OrthoDB" id="7596780at2"/>
<protein>
    <recommendedName>
        <fullName evidence="4">Type IV pilus biogenesis protein PilP</fullName>
    </recommendedName>
</protein>
<feature type="chain" id="PRO_5012806256" description="Type IV pilus biogenesis protein PilP" evidence="1">
    <location>
        <begin position="22"/>
        <end position="175"/>
    </location>
</feature>
<organism evidence="2 3">
    <name type="scientific">Sphingopyxis witflariensis</name>
    <dbReference type="NCBI Taxonomy" id="173675"/>
    <lineage>
        <taxon>Bacteria</taxon>
        <taxon>Pseudomonadati</taxon>
        <taxon>Pseudomonadota</taxon>
        <taxon>Alphaproteobacteria</taxon>
        <taxon>Sphingomonadales</taxon>
        <taxon>Sphingomonadaceae</taxon>
        <taxon>Sphingopyxis</taxon>
    </lineage>
</organism>
<evidence type="ECO:0008006" key="4">
    <source>
        <dbReference type="Google" id="ProtNLM"/>
    </source>
</evidence>
<accession>A0A246K3R1</accession>
<sequence>MKISIALLSGGFMLGSLFAPAVVQAQTIANDVLECGLITDDGARLRCFDGLLPEARKTEDQRRTEAAVKAKADFGLTATQRSEAVEREPEEKRKKIRIAQEENLRIDATITNLDISQYGTIFVLDNGQTWQTTSYGQLNTVPRIGQKVKVMSGGLGGYRLTLEGKTSEVGVKRLK</sequence>
<dbReference type="EMBL" id="NISJ01000002">
    <property type="protein sequence ID" value="OWR00236.1"/>
    <property type="molecule type" value="Genomic_DNA"/>
</dbReference>
<evidence type="ECO:0000256" key="1">
    <source>
        <dbReference type="SAM" id="SignalP"/>
    </source>
</evidence>
<proteinExistence type="predicted"/>
<evidence type="ECO:0000313" key="2">
    <source>
        <dbReference type="EMBL" id="OWR00236.1"/>
    </source>
</evidence>
<reference evidence="2 3" key="1">
    <citation type="journal article" date="2002" name="Int. J. Syst. Evol. Microbiol.">
        <title>Sphingopyxis witflariensis sp. nov., isolated from activated sludge.</title>
        <authorList>
            <person name="Kampfer P."/>
            <person name="Witzenberger R."/>
            <person name="Denner E.B."/>
            <person name="Busse H.J."/>
            <person name="Neef A."/>
        </authorList>
    </citation>
    <scope>NUCLEOTIDE SEQUENCE [LARGE SCALE GENOMIC DNA]</scope>
    <source>
        <strain evidence="2 3">DSM 14551</strain>
    </source>
</reference>
<keyword evidence="3" id="KW-1185">Reference proteome</keyword>
<feature type="signal peptide" evidence="1">
    <location>
        <begin position="1"/>
        <end position="21"/>
    </location>
</feature>
<keyword evidence="1" id="KW-0732">Signal</keyword>
<dbReference type="RefSeq" id="WP_088471727.1">
    <property type="nucleotide sequence ID" value="NZ_NISJ01000002.1"/>
</dbReference>
<comment type="caution">
    <text evidence="2">The sequence shown here is derived from an EMBL/GenBank/DDBJ whole genome shotgun (WGS) entry which is preliminary data.</text>
</comment>